<feature type="compositionally biased region" description="Acidic residues" evidence="1">
    <location>
        <begin position="79"/>
        <end position="93"/>
    </location>
</feature>
<reference evidence="2 3" key="1">
    <citation type="submission" date="2018-11" db="EMBL/GenBank/DDBJ databases">
        <authorList>
            <consortium name="Pathogen Informatics"/>
        </authorList>
    </citation>
    <scope>NUCLEOTIDE SEQUENCE [LARGE SCALE GENOMIC DNA]</scope>
</reference>
<sequence length="224" mass="24581">MQAVQEPCAPVEGPASTKYNQTEYCLSTEETVTSNLREVPDCKNAKSTGMEASVKVPSSGSGTPRPRRSGFEPTLANIEEVEEEEGKMEDESALEGTENGENKDEKREEEEEKNDDVKEEDNQAEGVHAYELEKCQQVEKEMSKKLWNNEVAHQCVVQTALRIQNNAGEPANIEPEWGRGIATEHVSVKAAVAVQPPWSAFSPASACFTMVGPGQGHGRDENED</sequence>
<evidence type="ECO:0000313" key="3">
    <source>
        <dbReference type="Proteomes" id="UP000281553"/>
    </source>
</evidence>
<dbReference type="AlphaFoldDB" id="A0A3P7LE53"/>
<proteinExistence type="predicted"/>
<accession>A0A3P7LE53</accession>
<name>A0A3P7LE53_DIBLA</name>
<feature type="compositionally biased region" description="Acidic residues" evidence="1">
    <location>
        <begin position="107"/>
        <end position="123"/>
    </location>
</feature>
<feature type="compositionally biased region" description="Polar residues" evidence="1">
    <location>
        <begin position="17"/>
        <end position="36"/>
    </location>
</feature>
<dbReference type="Proteomes" id="UP000281553">
    <property type="component" value="Unassembled WGS sequence"/>
</dbReference>
<evidence type="ECO:0000256" key="1">
    <source>
        <dbReference type="SAM" id="MobiDB-lite"/>
    </source>
</evidence>
<feature type="region of interest" description="Disordered" evidence="1">
    <location>
        <begin position="1"/>
        <end position="129"/>
    </location>
</feature>
<keyword evidence="3" id="KW-1185">Reference proteome</keyword>
<dbReference type="EMBL" id="UYRU01051882">
    <property type="protein sequence ID" value="VDN11630.1"/>
    <property type="molecule type" value="Genomic_DNA"/>
</dbReference>
<organism evidence="2 3">
    <name type="scientific">Dibothriocephalus latus</name>
    <name type="common">Fish tapeworm</name>
    <name type="synonym">Diphyllobothrium latum</name>
    <dbReference type="NCBI Taxonomy" id="60516"/>
    <lineage>
        <taxon>Eukaryota</taxon>
        <taxon>Metazoa</taxon>
        <taxon>Spiralia</taxon>
        <taxon>Lophotrochozoa</taxon>
        <taxon>Platyhelminthes</taxon>
        <taxon>Cestoda</taxon>
        <taxon>Eucestoda</taxon>
        <taxon>Diphyllobothriidea</taxon>
        <taxon>Diphyllobothriidae</taxon>
        <taxon>Dibothriocephalus</taxon>
    </lineage>
</organism>
<gene>
    <name evidence="2" type="ORF">DILT_LOCUS7461</name>
</gene>
<evidence type="ECO:0000313" key="2">
    <source>
        <dbReference type="EMBL" id="VDN11630.1"/>
    </source>
</evidence>
<protein>
    <submittedName>
        <fullName evidence="2">Uncharacterized protein</fullName>
    </submittedName>
</protein>